<evidence type="ECO:0000313" key="1">
    <source>
        <dbReference type="EMBL" id="GER37381.1"/>
    </source>
</evidence>
<dbReference type="EMBL" id="BKCP01005350">
    <property type="protein sequence ID" value="GER37381.1"/>
    <property type="molecule type" value="Genomic_DNA"/>
</dbReference>
<name>A0A5A7PXK6_STRAF</name>
<proteinExistence type="predicted"/>
<sequence length="105" mass="11761">MAEVRCFRTLCSVSPLLWPRNGILSTLVVGSGDGGRGGGKNTRVGDRRRSEELGRWMPRLSRRLMEGGLGWVGLKTLGLRRWPKRMAEIWGRSGPQEQPIMKNVS</sequence>
<accession>A0A5A7PXK6</accession>
<protein>
    <submittedName>
        <fullName evidence="1">Neuraminidase</fullName>
    </submittedName>
</protein>
<dbReference type="AlphaFoldDB" id="A0A5A7PXK6"/>
<keyword evidence="2" id="KW-1185">Reference proteome</keyword>
<dbReference type="Proteomes" id="UP000325081">
    <property type="component" value="Unassembled WGS sequence"/>
</dbReference>
<reference evidence="2" key="1">
    <citation type="journal article" date="2019" name="Curr. Biol.">
        <title>Genome Sequence of Striga asiatica Provides Insight into the Evolution of Plant Parasitism.</title>
        <authorList>
            <person name="Yoshida S."/>
            <person name="Kim S."/>
            <person name="Wafula E.K."/>
            <person name="Tanskanen J."/>
            <person name="Kim Y.M."/>
            <person name="Honaas L."/>
            <person name="Yang Z."/>
            <person name="Spallek T."/>
            <person name="Conn C.E."/>
            <person name="Ichihashi Y."/>
            <person name="Cheong K."/>
            <person name="Cui S."/>
            <person name="Der J.P."/>
            <person name="Gundlach H."/>
            <person name="Jiao Y."/>
            <person name="Hori C."/>
            <person name="Ishida J.K."/>
            <person name="Kasahara H."/>
            <person name="Kiba T."/>
            <person name="Kim M.S."/>
            <person name="Koo N."/>
            <person name="Laohavisit A."/>
            <person name="Lee Y.H."/>
            <person name="Lumba S."/>
            <person name="McCourt P."/>
            <person name="Mortimer J.C."/>
            <person name="Mutuku J.M."/>
            <person name="Nomura T."/>
            <person name="Sasaki-Sekimoto Y."/>
            <person name="Seto Y."/>
            <person name="Wang Y."/>
            <person name="Wakatake T."/>
            <person name="Sakakibara H."/>
            <person name="Demura T."/>
            <person name="Yamaguchi S."/>
            <person name="Yoneyama K."/>
            <person name="Manabe R.I."/>
            <person name="Nelson D.C."/>
            <person name="Schulman A.H."/>
            <person name="Timko M.P."/>
            <person name="dePamphilis C.W."/>
            <person name="Choi D."/>
            <person name="Shirasu K."/>
        </authorList>
    </citation>
    <scope>NUCLEOTIDE SEQUENCE [LARGE SCALE GENOMIC DNA]</scope>
    <source>
        <strain evidence="2">cv. UVA1</strain>
    </source>
</reference>
<evidence type="ECO:0000313" key="2">
    <source>
        <dbReference type="Proteomes" id="UP000325081"/>
    </source>
</evidence>
<comment type="caution">
    <text evidence="1">The sequence shown here is derived from an EMBL/GenBank/DDBJ whole genome shotgun (WGS) entry which is preliminary data.</text>
</comment>
<gene>
    <name evidence="1" type="ORF">STAS_13782</name>
</gene>
<organism evidence="1 2">
    <name type="scientific">Striga asiatica</name>
    <name type="common">Asiatic witchweed</name>
    <name type="synonym">Buchnera asiatica</name>
    <dbReference type="NCBI Taxonomy" id="4170"/>
    <lineage>
        <taxon>Eukaryota</taxon>
        <taxon>Viridiplantae</taxon>
        <taxon>Streptophyta</taxon>
        <taxon>Embryophyta</taxon>
        <taxon>Tracheophyta</taxon>
        <taxon>Spermatophyta</taxon>
        <taxon>Magnoliopsida</taxon>
        <taxon>eudicotyledons</taxon>
        <taxon>Gunneridae</taxon>
        <taxon>Pentapetalae</taxon>
        <taxon>asterids</taxon>
        <taxon>lamiids</taxon>
        <taxon>Lamiales</taxon>
        <taxon>Orobanchaceae</taxon>
        <taxon>Buchnereae</taxon>
        <taxon>Striga</taxon>
    </lineage>
</organism>